<feature type="domain" description="Adenine deaminase C-terminal" evidence="8">
    <location>
        <begin position="395"/>
        <end position="560"/>
    </location>
</feature>
<dbReference type="InterPro" id="IPR026912">
    <property type="entry name" value="Adenine_deam_C"/>
</dbReference>
<keyword evidence="10" id="KW-1185">Reference proteome</keyword>
<evidence type="ECO:0000259" key="8">
    <source>
        <dbReference type="Pfam" id="PF13382"/>
    </source>
</evidence>
<sequence length="575" mass="63763">MKIDLLIENALVFNSFLKTFDVENIAISGEKFYYVSKENLRYLHPSKILDASGKYIIPGFIDIHMHIESSMIPPATFSGAALSHGVTTVVADSHEIANVFGLEGIRTFMDEKTELDIFYAIPSSVPSTTPELETTGGIIGIEEVLSLLEHPDVIALGEAMNFKGITSEPDSLIRQILKTVQEQKPFMPLEGHVPRVTGEDLSKFMYAGITADHTHQSPDSILEKIKSGIFLEFQKKSITPENIAVLNKHQLFEHIAIITDDIMADDLLEGHLDANVRLAIEAGMPVREAIYTTTYTAARRMGFQDRGSISAGYLADFLILDQLENVHIEAVYKKGKLVHSRGDEMSYSKNDSAFPEQFYHSIHCSPLTKDDLQFPISKKQNCVLCNVMQIQEIGTFTEHVQREISVKNGLLDWENSGLALILVMERYGKNGNIGYGLVENALTEKGAVGTTWAHDHHNLMVMGTSMEDILQVQEELLRLNGGYAVSKDGKVTAACPLPIGGILSDESVPVLGKQLQAVRNGMREIGYKNTNEIMSFSTLSLPVSPKIKITDFGMMDVHTHEHIPLVEDDDADFIN</sequence>
<dbReference type="KEGG" id="jeh:EJN90_06630"/>
<dbReference type="Pfam" id="PF01979">
    <property type="entry name" value="Amidohydro_1"/>
    <property type="match status" value="1"/>
</dbReference>
<dbReference type="GO" id="GO:0006146">
    <property type="term" value="P:adenine catabolic process"/>
    <property type="evidence" value="ECO:0007669"/>
    <property type="project" value="InterPro"/>
</dbReference>
<dbReference type="PANTHER" id="PTHR11113">
    <property type="entry name" value="N-ACETYLGLUCOSAMINE-6-PHOSPHATE DEACETYLASE"/>
    <property type="match status" value="1"/>
</dbReference>
<organism evidence="9 10">
    <name type="scientific">Jeotgalibaca ciconiae</name>
    <dbReference type="NCBI Taxonomy" id="2496265"/>
    <lineage>
        <taxon>Bacteria</taxon>
        <taxon>Bacillati</taxon>
        <taxon>Bacillota</taxon>
        <taxon>Bacilli</taxon>
        <taxon>Lactobacillales</taxon>
        <taxon>Carnobacteriaceae</taxon>
        <taxon>Jeotgalibaca</taxon>
    </lineage>
</organism>
<comment type="similarity">
    <text evidence="1 6">Belongs to the metallo-dependent hydrolases superfamily. Adenine deaminase family.</text>
</comment>
<dbReference type="Gene3D" id="3.20.20.140">
    <property type="entry name" value="Metal-dependent hydrolases"/>
    <property type="match status" value="1"/>
</dbReference>
<protein>
    <recommendedName>
        <fullName evidence="2 6">Adenine deaminase</fullName>
        <shortName evidence="6">Adenase</shortName>
        <shortName evidence="6">Adenine aminase</shortName>
        <ecNumber evidence="2 6">3.5.4.2</ecNumber>
    </recommendedName>
</protein>
<comment type="catalytic activity">
    <reaction evidence="5 6">
        <text>adenine + H2O + H(+) = hypoxanthine + NH4(+)</text>
        <dbReference type="Rhea" id="RHEA:23688"/>
        <dbReference type="ChEBI" id="CHEBI:15377"/>
        <dbReference type="ChEBI" id="CHEBI:15378"/>
        <dbReference type="ChEBI" id="CHEBI:16708"/>
        <dbReference type="ChEBI" id="CHEBI:17368"/>
        <dbReference type="ChEBI" id="CHEBI:28938"/>
        <dbReference type="EC" id="3.5.4.2"/>
    </reaction>
</comment>
<keyword evidence="4 6" id="KW-0464">Manganese</keyword>
<evidence type="ECO:0000259" key="7">
    <source>
        <dbReference type="Pfam" id="PF01979"/>
    </source>
</evidence>
<evidence type="ECO:0000256" key="2">
    <source>
        <dbReference type="ARBA" id="ARBA00012782"/>
    </source>
</evidence>
<feature type="domain" description="Amidohydrolase-related" evidence="7">
    <location>
        <begin position="55"/>
        <end position="338"/>
    </location>
</feature>
<name>A0A3Q9BKE4_9LACT</name>
<evidence type="ECO:0000313" key="9">
    <source>
        <dbReference type="EMBL" id="AZP04344.1"/>
    </source>
</evidence>
<dbReference type="EMBL" id="CP034465">
    <property type="protein sequence ID" value="AZP04344.1"/>
    <property type="molecule type" value="Genomic_DNA"/>
</dbReference>
<dbReference type="SUPFAM" id="SSF51338">
    <property type="entry name" value="Composite domain of metallo-dependent hydrolases"/>
    <property type="match status" value="1"/>
</dbReference>
<dbReference type="Gene3D" id="2.30.40.10">
    <property type="entry name" value="Urease, subunit C, domain 1"/>
    <property type="match status" value="1"/>
</dbReference>
<dbReference type="Proteomes" id="UP000273326">
    <property type="component" value="Chromosome"/>
</dbReference>
<dbReference type="AlphaFoldDB" id="A0A3Q9BKE4"/>
<comment type="cofactor">
    <cofactor evidence="6">
        <name>Mn(2+)</name>
        <dbReference type="ChEBI" id="CHEBI:29035"/>
    </cofactor>
</comment>
<gene>
    <name evidence="6" type="primary">ade</name>
    <name evidence="9" type="ORF">EJN90_06630</name>
</gene>
<dbReference type="Pfam" id="PF13382">
    <property type="entry name" value="Adenine_deam_C"/>
    <property type="match status" value="1"/>
</dbReference>
<evidence type="ECO:0000256" key="3">
    <source>
        <dbReference type="ARBA" id="ARBA00022801"/>
    </source>
</evidence>
<dbReference type="GO" id="GO:0000034">
    <property type="term" value="F:adenine deaminase activity"/>
    <property type="evidence" value="ECO:0007669"/>
    <property type="project" value="UniProtKB-UniRule"/>
</dbReference>
<dbReference type="InterPro" id="IPR032466">
    <property type="entry name" value="Metal_Hydrolase"/>
</dbReference>
<dbReference type="RefSeq" id="WP_126109665.1">
    <property type="nucleotide sequence ID" value="NZ_CP034465.1"/>
</dbReference>
<evidence type="ECO:0000256" key="1">
    <source>
        <dbReference type="ARBA" id="ARBA00006773"/>
    </source>
</evidence>
<evidence type="ECO:0000256" key="4">
    <source>
        <dbReference type="ARBA" id="ARBA00023211"/>
    </source>
</evidence>
<evidence type="ECO:0000256" key="6">
    <source>
        <dbReference type="HAMAP-Rule" id="MF_01518"/>
    </source>
</evidence>
<dbReference type="OrthoDB" id="9775607at2"/>
<dbReference type="HAMAP" id="MF_01518">
    <property type="entry name" value="Adenine_deamin"/>
    <property type="match status" value="1"/>
</dbReference>
<proteinExistence type="inferred from homology"/>
<evidence type="ECO:0000313" key="10">
    <source>
        <dbReference type="Proteomes" id="UP000273326"/>
    </source>
</evidence>
<accession>A0A3Q9BKE4</accession>
<keyword evidence="3 6" id="KW-0378">Hydrolase</keyword>
<reference evidence="10" key="1">
    <citation type="submission" date="2018-12" db="EMBL/GenBank/DDBJ databases">
        <title>Complete genome sequencing of Jeotgalibaca sp. H21T32.</title>
        <authorList>
            <person name="Bae J.-W."/>
            <person name="Lee S.-Y."/>
        </authorList>
    </citation>
    <scope>NUCLEOTIDE SEQUENCE [LARGE SCALE GENOMIC DNA]</scope>
    <source>
        <strain evidence="10">H21T32</strain>
    </source>
</reference>
<dbReference type="InterPro" id="IPR011059">
    <property type="entry name" value="Metal-dep_hydrolase_composite"/>
</dbReference>
<dbReference type="EC" id="3.5.4.2" evidence="2 6"/>
<dbReference type="InterPro" id="IPR006680">
    <property type="entry name" value="Amidohydro-rel"/>
</dbReference>
<evidence type="ECO:0000256" key="5">
    <source>
        <dbReference type="ARBA" id="ARBA00047720"/>
    </source>
</evidence>
<dbReference type="SUPFAM" id="SSF51556">
    <property type="entry name" value="Metallo-dependent hydrolases"/>
    <property type="match status" value="1"/>
</dbReference>
<dbReference type="InterPro" id="IPR006679">
    <property type="entry name" value="Adenine_deam"/>
</dbReference>
<dbReference type="PANTHER" id="PTHR11113:SF2">
    <property type="entry name" value="ADENINE DEAMINASE"/>
    <property type="match status" value="1"/>
</dbReference>